<name>A0A6M4G1S1_SPHYA</name>
<sequence>MDLYDLRVSDYVIRDSDLDGRWIGEVMHIRARVHYRNAGFPARDWIDIATATPYPHCLLDWPGPPAIHKATEEEIARYGLADRSRITTPRLFDEW</sequence>
<organism evidence="1 3">
    <name type="scientific">Sphingobium yanoikuyae</name>
    <name type="common">Sphingomonas yanoikuyae</name>
    <dbReference type="NCBI Taxonomy" id="13690"/>
    <lineage>
        <taxon>Bacteria</taxon>
        <taxon>Pseudomonadati</taxon>
        <taxon>Pseudomonadota</taxon>
        <taxon>Alphaproteobacteria</taxon>
        <taxon>Sphingomonadales</taxon>
        <taxon>Sphingomonadaceae</taxon>
        <taxon>Sphingobium</taxon>
    </lineage>
</organism>
<dbReference type="EMBL" id="CP053021">
    <property type="protein sequence ID" value="QJR01055.1"/>
    <property type="molecule type" value="Genomic_DNA"/>
</dbReference>
<accession>A0A6M4G1S1</accession>
<proteinExistence type="predicted"/>
<dbReference type="RefSeq" id="WP_169859998.1">
    <property type="nucleotide sequence ID" value="NZ_CP053021.1"/>
</dbReference>
<dbReference type="AlphaFoldDB" id="A0A6M4G1S1"/>
<evidence type="ECO:0000313" key="3">
    <source>
        <dbReference type="Proteomes" id="UP000502611"/>
    </source>
</evidence>
<evidence type="ECO:0000313" key="1">
    <source>
        <dbReference type="EMBL" id="QJR01029.1"/>
    </source>
</evidence>
<protein>
    <submittedName>
        <fullName evidence="1">Uncharacterized protein</fullName>
    </submittedName>
</protein>
<gene>
    <name evidence="1" type="ORF">HH800_01740</name>
    <name evidence="2" type="ORF">HH800_01885</name>
</gene>
<dbReference type="Proteomes" id="UP000502611">
    <property type="component" value="Chromosome"/>
</dbReference>
<evidence type="ECO:0000313" key="2">
    <source>
        <dbReference type="EMBL" id="QJR01055.1"/>
    </source>
</evidence>
<dbReference type="EMBL" id="CP053021">
    <property type="protein sequence ID" value="QJR01029.1"/>
    <property type="molecule type" value="Genomic_DNA"/>
</dbReference>
<reference evidence="1 3" key="1">
    <citation type="submission" date="2020-04" db="EMBL/GenBank/DDBJ databases">
        <title>The Whole Genome Analysis of High salt-tolerant Sphingobium yanoikuyae YC-XJ2 with Aryl organophosphorus flame retardants (aryl-OPFRs)-degrading capacity and characteristics of Related phosphotriesterase.</title>
        <authorList>
            <person name="Li X."/>
        </authorList>
    </citation>
    <scope>NUCLEOTIDE SEQUENCE [LARGE SCALE GENOMIC DNA]</scope>
    <source>
        <strain evidence="1 3">YC-XJ2</strain>
    </source>
</reference>